<dbReference type="EMBL" id="LR134356">
    <property type="protein sequence ID" value="VEG53434.1"/>
    <property type="molecule type" value="Genomic_DNA"/>
</dbReference>
<dbReference type="Pfam" id="PF00989">
    <property type="entry name" value="PAS"/>
    <property type="match status" value="1"/>
</dbReference>
<dbReference type="NCBIfam" id="TIGR00254">
    <property type="entry name" value="GGDEF"/>
    <property type="match status" value="1"/>
</dbReference>
<dbReference type="InterPro" id="IPR043128">
    <property type="entry name" value="Rev_trsase/Diguanyl_cyclase"/>
</dbReference>
<dbReference type="PROSITE" id="PS50112">
    <property type="entry name" value="PAS"/>
    <property type="match status" value="2"/>
</dbReference>
<dbReference type="InterPro" id="IPR000160">
    <property type="entry name" value="GGDEF_dom"/>
</dbReference>
<feature type="domain" description="GGDEF" evidence="3">
    <location>
        <begin position="475"/>
        <end position="595"/>
    </location>
</feature>
<dbReference type="PROSITE" id="PS50887">
    <property type="entry name" value="GGDEF"/>
    <property type="match status" value="1"/>
</dbReference>
<dbReference type="SMART" id="SM00065">
    <property type="entry name" value="GAF"/>
    <property type="match status" value="1"/>
</dbReference>
<organism evidence="4 5">
    <name type="scientific">Mycolicibacterium aurum</name>
    <name type="common">Mycobacterium aurum</name>
    <dbReference type="NCBI Taxonomy" id="1791"/>
    <lineage>
        <taxon>Bacteria</taxon>
        <taxon>Bacillati</taxon>
        <taxon>Actinomycetota</taxon>
        <taxon>Actinomycetes</taxon>
        <taxon>Mycobacteriales</taxon>
        <taxon>Mycobacteriaceae</taxon>
        <taxon>Mycolicibacterium</taxon>
    </lineage>
</organism>
<name>A0A448IMF3_MYCAU</name>
<dbReference type="InterPro" id="IPR052155">
    <property type="entry name" value="Biofilm_reg_signaling"/>
</dbReference>
<dbReference type="Gene3D" id="3.30.450.40">
    <property type="match status" value="1"/>
</dbReference>
<dbReference type="SMART" id="SM00091">
    <property type="entry name" value="PAS"/>
    <property type="match status" value="2"/>
</dbReference>
<dbReference type="PANTHER" id="PTHR44757">
    <property type="entry name" value="DIGUANYLATE CYCLASE DGCP"/>
    <property type="match status" value="1"/>
</dbReference>
<dbReference type="SUPFAM" id="SSF55781">
    <property type="entry name" value="GAF domain-like"/>
    <property type="match status" value="1"/>
</dbReference>
<dbReference type="Proteomes" id="UP000279306">
    <property type="component" value="Chromosome"/>
</dbReference>
<dbReference type="STRING" id="1791.GCA_001049355_00783"/>
<dbReference type="Gene3D" id="3.30.70.270">
    <property type="match status" value="1"/>
</dbReference>
<evidence type="ECO:0000259" key="2">
    <source>
        <dbReference type="PROSITE" id="PS50113"/>
    </source>
</evidence>
<feature type="domain" description="PAC" evidence="2">
    <location>
        <begin position="261"/>
        <end position="318"/>
    </location>
</feature>
<sequence length="595" mass="64734">MRVSGMMPVRGRGSRRHASEITRLLALDSLAILDSPPEEMFDDLVALAADVCGVAMAAVTFVDADRVWLKSTHGLDISELPHNRSFCVHVVAGSEQIEIADTHRDPSFATHPMVTGDPHLRFYAGVPLVVDEGQTVGTLCVMDREPRILTAAQRSHLHRLAGQARHLLLLRRRAHEFATENASRRAADLAVRQQQRMLTGVLEHTDVLVFAKDVNGRFVMANRALEHVTQTERGLIGGTDYDFFEPEIADAYGRNDRHIMATREWQVFSEDVIHPDGSVHTYRSTKFPLVDDGGEVIGVGGVSTDVTELTEARAAHAAAEARWRALVEQSPAAVLVVDAAGKLAYANPEGIALLGATTFDQLTLAPALNFVPDRLRRESQAMLDVTLSGTRMVRAQRGVLRRLDGAEIAVEFNATTVDHSGELSVQLEVRDVSALAAAHAALKHSASTDPLTGLLNRRAWDAQVSMVISDMARGTPMTIAVIDLDNFKSYNDRFGHPAGDALLQNFATAAAASVRAGDVLARWGGEEFIVALPDTAPEHAEKILGRIRNCVPFGQTCSIGHTTHLSGDALEDTVIRADKAVYLAKNRGRNQLARL</sequence>
<dbReference type="CDD" id="cd01949">
    <property type="entry name" value="GGDEF"/>
    <property type="match status" value="1"/>
</dbReference>
<dbReference type="InterPro" id="IPR035965">
    <property type="entry name" value="PAS-like_dom_sf"/>
</dbReference>
<feature type="domain" description="PAS" evidence="1">
    <location>
        <begin position="194"/>
        <end position="247"/>
    </location>
</feature>
<dbReference type="InterPro" id="IPR029016">
    <property type="entry name" value="GAF-like_dom_sf"/>
</dbReference>
<dbReference type="InterPro" id="IPR013767">
    <property type="entry name" value="PAS_fold"/>
</dbReference>
<dbReference type="Gene3D" id="3.30.450.20">
    <property type="entry name" value="PAS domain"/>
    <property type="match status" value="2"/>
</dbReference>
<accession>A0A448IMF3</accession>
<dbReference type="SMART" id="SM00267">
    <property type="entry name" value="GGDEF"/>
    <property type="match status" value="1"/>
</dbReference>
<dbReference type="KEGG" id="mauu:NCTC10437_01960"/>
<dbReference type="InterPro" id="IPR000700">
    <property type="entry name" value="PAS-assoc_C"/>
</dbReference>
<gene>
    <name evidence="4" type="primary">pleD</name>
    <name evidence="4" type="ORF">NCTC10437_01960</name>
</gene>
<evidence type="ECO:0000313" key="4">
    <source>
        <dbReference type="EMBL" id="VEG53434.1"/>
    </source>
</evidence>
<keyword evidence="5" id="KW-1185">Reference proteome</keyword>
<dbReference type="InterPro" id="IPR029787">
    <property type="entry name" value="Nucleotide_cyclase"/>
</dbReference>
<proteinExistence type="predicted"/>
<dbReference type="PROSITE" id="PS50113">
    <property type="entry name" value="PAC"/>
    <property type="match status" value="1"/>
</dbReference>
<dbReference type="CDD" id="cd00130">
    <property type="entry name" value="PAS"/>
    <property type="match status" value="1"/>
</dbReference>
<dbReference type="InterPro" id="IPR013656">
    <property type="entry name" value="PAS_4"/>
</dbReference>
<dbReference type="InterPro" id="IPR000014">
    <property type="entry name" value="PAS"/>
</dbReference>
<dbReference type="Pfam" id="PF01590">
    <property type="entry name" value="GAF"/>
    <property type="match status" value="1"/>
</dbReference>
<evidence type="ECO:0000313" key="5">
    <source>
        <dbReference type="Proteomes" id="UP000279306"/>
    </source>
</evidence>
<reference evidence="4 5" key="1">
    <citation type="submission" date="2018-12" db="EMBL/GenBank/DDBJ databases">
        <authorList>
            <consortium name="Pathogen Informatics"/>
        </authorList>
    </citation>
    <scope>NUCLEOTIDE SEQUENCE [LARGE SCALE GENOMIC DNA]</scope>
    <source>
        <strain evidence="4 5">NCTC10437</strain>
    </source>
</reference>
<dbReference type="FunFam" id="3.30.70.270:FF:000001">
    <property type="entry name" value="Diguanylate cyclase domain protein"/>
    <property type="match status" value="1"/>
</dbReference>
<dbReference type="SUPFAM" id="SSF55785">
    <property type="entry name" value="PYP-like sensor domain (PAS domain)"/>
    <property type="match status" value="2"/>
</dbReference>
<dbReference type="GO" id="GO:0006355">
    <property type="term" value="P:regulation of DNA-templated transcription"/>
    <property type="evidence" value="ECO:0007669"/>
    <property type="project" value="InterPro"/>
</dbReference>
<dbReference type="NCBIfam" id="TIGR00229">
    <property type="entry name" value="sensory_box"/>
    <property type="match status" value="2"/>
</dbReference>
<dbReference type="Pfam" id="PF08448">
    <property type="entry name" value="PAS_4"/>
    <property type="match status" value="1"/>
</dbReference>
<evidence type="ECO:0000259" key="1">
    <source>
        <dbReference type="PROSITE" id="PS50112"/>
    </source>
</evidence>
<evidence type="ECO:0000259" key="3">
    <source>
        <dbReference type="PROSITE" id="PS50887"/>
    </source>
</evidence>
<dbReference type="Pfam" id="PF00990">
    <property type="entry name" value="GGDEF"/>
    <property type="match status" value="1"/>
</dbReference>
<dbReference type="PANTHER" id="PTHR44757:SF2">
    <property type="entry name" value="BIOFILM ARCHITECTURE MAINTENANCE PROTEIN MBAA"/>
    <property type="match status" value="1"/>
</dbReference>
<dbReference type="AlphaFoldDB" id="A0A448IMF3"/>
<protein>
    <submittedName>
        <fullName evidence="4">PAS/PAC sensor-containing diguanylate cyclase</fullName>
    </submittedName>
</protein>
<dbReference type="InterPro" id="IPR003018">
    <property type="entry name" value="GAF"/>
</dbReference>
<dbReference type="SUPFAM" id="SSF55073">
    <property type="entry name" value="Nucleotide cyclase"/>
    <property type="match status" value="1"/>
</dbReference>
<feature type="domain" description="PAS" evidence="1">
    <location>
        <begin position="319"/>
        <end position="390"/>
    </location>
</feature>